<name>A0A9P9APS3_9HYPO</name>
<comment type="caution">
    <text evidence="1">The sequence shown here is derived from an EMBL/GenBank/DDBJ whole genome shotgun (WGS) entry which is preliminary data.</text>
</comment>
<dbReference type="EMBL" id="JAGPYM010000019">
    <property type="protein sequence ID" value="KAH6884991.1"/>
    <property type="molecule type" value="Genomic_DNA"/>
</dbReference>
<reference evidence="1 2" key="1">
    <citation type="journal article" date="2021" name="Nat. Commun.">
        <title>Genetic determinants of endophytism in the Arabidopsis root mycobiome.</title>
        <authorList>
            <person name="Mesny F."/>
            <person name="Miyauchi S."/>
            <person name="Thiergart T."/>
            <person name="Pickel B."/>
            <person name="Atanasova L."/>
            <person name="Karlsson M."/>
            <person name="Huettel B."/>
            <person name="Barry K.W."/>
            <person name="Haridas S."/>
            <person name="Chen C."/>
            <person name="Bauer D."/>
            <person name="Andreopoulos W."/>
            <person name="Pangilinan J."/>
            <person name="LaButti K."/>
            <person name="Riley R."/>
            <person name="Lipzen A."/>
            <person name="Clum A."/>
            <person name="Drula E."/>
            <person name="Henrissat B."/>
            <person name="Kohler A."/>
            <person name="Grigoriev I.V."/>
            <person name="Martin F.M."/>
            <person name="Hacquard S."/>
        </authorList>
    </citation>
    <scope>NUCLEOTIDE SEQUENCE [LARGE SCALE GENOMIC DNA]</scope>
    <source>
        <strain evidence="1 2">MPI-CAGE-CH-0241</strain>
    </source>
</reference>
<accession>A0A9P9APS3</accession>
<protein>
    <submittedName>
        <fullName evidence="1">Uncharacterized protein</fullName>
    </submittedName>
</protein>
<dbReference type="AlphaFoldDB" id="A0A9P9APS3"/>
<proteinExistence type="predicted"/>
<organism evidence="1 2">
    <name type="scientific">Thelonectria olida</name>
    <dbReference type="NCBI Taxonomy" id="1576542"/>
    <lineage>
        <taxon>Eukaryota</taxon>
        <taxon>Fungi</taxon>
        <taxon>Dikarya</taxon>
        <taxon>Ascomycota</taxon>
        <taxon>Pezizomycotina</taxon>
        <taxon>Sordariomycetes</taxon>
        <taxon>Hypocreomycetidae</taxon>
        <taxon>Hypocreales</taxon>
        <taxon>Nectriaceae</taxon>
        <taxon>Thelonectria</taxon>
    </lineage>
</organism>
<gene>
    <name evidence="1" type="ORF">B0T10DRAFT_462684</name>
</gene>
<keyword evidence="2" id="KW-1185">Reference proteome</keyword>
<dbReference type="Proteomes" id="UP000777438">
    <property type="component" value="Unassembled WGS sequence"/>
</dbReference>
<evidence type="ECO:0000313" key="2">
    <source>
        <dbReference type="Proteomes" id="UP000777438"/>
    </source>
</evidence>
<sequence length="173" mass="19407">MTQSAGHSPTPSRVSYALQYTNHQMRPAAPLGPIPDDPPNDVSRPNHIRGVVNRTYYINPAHTSMGMSQPSMITLRDEAWVWQYQANHTTTTSGHHCDTHPDENIRSYVFPSRLVPDQRVVDMPKAILRLEEFLVNCRTTQTSTLDAAEALLGLSKTKNIGTCKTSQSHERNQ</sequence>
<evidence type="ECO:0000313" key="1">
    <source>
        <dbReference type="EMBL" id="KAH6884991.1"/>
    </source>
</evidence>